<keyword evidence="2" id="KW-1003">Cell membrane</keyword>
<evidence type="ECO:0000256" key="9">
    <source>
        <dbReference type="ARBA" id="ARBA00023049"/>
    </source>
</evidence>
<dbReference type="GO" id="GO:0046872">
    <property type="term" value="F:metal ion binding"/>
    <property type="evidence" value="ECO:0007669"/>
    <property type="project" value="UniProtKB-KW"/>
</dbReference>
<keyword evidence="5" id="KW-0479">Metal-binding</keyword>
<dbReference type="InterPro" id="IPR050083">
    <property type="entry name" value="HtpX_protease"/>
</dbReference>
<feature type="transmembrane region" description="Helical" evidence="11">
    <location>
        <begin position="429"/>
        <end position="454"/>
    </location>
</feature>
<evidence type="ECO:0000256" key="10">
    <source>
        <dbReference type="ARBA" id="ARBA00023136"/>
    </source>
</evidence>
<keyword evidence="6" id="KW-0378">Hydrolase</keyword>
<evidence type="ECO:0000313" key="14">
    <source>
        <dbReference type="Proteomes" id="UP000331127"/>
    </source>
</evidence>
<keyword evidence="14" id="KW-1185">Reference proteome</keyword>
<evidence type="ECO:0000256" key="8">
    <source>
        <dbReference type="ARBA" id="ARBA00022989"/>
    </source>
</evidence>
<feature type="domain" description="Peptidase M48" evidence="12">
    <location>
        <begin position="129"/>
        <end position="321"/>
    </location>
</feature>
<keyword evidence="9" id="KW-0482">Metalloprotease</keyword>
<evidence type="ECO:0000256" key="1">
    <source>
        <dbReference type="ARBA" id="ARBA00001947"/>
    </source>
</evidence>
<sequence length="806" mass="87214">MESSTSVPVGAPRFSSVGTTARFTLFFGTLLVSTIPYYQWFAEYTLNFLPDIRDCQLIPVPQVTECPAQVNRYNAAIESLVAGILVIAAVVGYLFHPQWYLQRTRSVPLRDSIEFNGGRSFNLSGLGAEIPGLARRAGVPQPTFWVRKKPQSEARSLGWRGSYSIVLNFGLARLHGHHPQVVRGTILHELAHLRRHDVDLTRLALAAWWAFVAMVFLPLAGQAVLQAIRRDQARSWFAVGQLWSAAVLLLVVYLALRAVIRAREFQADLHAAELDRASIIAALTFHKKRPDESAFRRLWAAIKEWRELHPSALNRVAVVNNPSLLSKSDTSDTFVAALAAGLAFSGVEVTFRRLTNDGFQSVALAALVLGFLFSAVFAAWALRTSSSPWGFRLAVAATAGLLAGQSLAWDLPTLNVSWDGIIRVSPSHGLTLVVVLLIGLCFFTRIVSALALLWVTGRPTAVRSGAILVTLVAAGAFCVLFTFWRSLHNTELSVPRLFGWAQTSLLINTPWLVPTVLISAAVFAALSGRFRREALRNSGERRALATVTIAVLALSLANFRFGGTTTVDEPPVLAIDFGVPQALDLRHVCEWLPSDYGAALGVTGDEAWVGPVLARSPDPRIAQIGDAVVQATQKGDTMGAFKAMTAIGALCIVLDPAPAHVSDSRRISHDQCLVGNWRLAEAAVTLDFSANGLGPVSLTNVGGYTATFHSDGTGTDVRTGYSLRGAFGTKNVLLTRDSDARYHWSAGHGLFLQRLSAVAESSVAVDGVTTDSRPAKPGEISWVAYECAADGLIFSGGGYVERFTRL</sequence>
<feature type="transmembrane region" description="Helical" evidence="11">
    <location>
        <begin position="236"/>
        <end position="256"/>
    </location>
</feature>
<evidence type="ECO:0000256" key="3">
    <source>
        <dbReference type="ARBA" id="ARBA00022670"/>
    </source>
</evidence>
<dbReference type="InterPro" id="IPR001915">
    <property type="entry name" value="Peptidase_M48"/>
</dbReference>
<dbReference type="Gene3D" id="3.30.2010.10">
    <property type="entry name" value="Metalloproteases ('zincins'), catalytic domain"/>
    <property type="match status" value="1"/>
</dbReference>
<keyword evidence="10 11" id="KW-0472">Membrane</keyword>
<dbReference type="PANTHER" id="PTHR43221:SF2">
    <property type="entry name" value="PROTEASE HTPX HOMOLOG"/>
    <property type="match status" value="1"/>
</dbReference>
<keyword evidence="3" id="KW-0645">Protease</keyword>
<evidence type="ECO:0000256" key="7">
    <source>
        <dbReference type="ARBA" id="ARBA00022833"/>
    </source>
</evidence>
<keyword evidence="4 11" id="KW-0812">Transmembrane</keyword>
<dbReference type="Proteomes" id="UP000331127">
    <property type="component" value="Unassembled WGS sequence"/>
</dbReference>
<feature type="transmembrane region" description="Helical" evidence="11">
    <location>
        <begin position="75"/>
        <end position="95"/>
    </location>
</feature>
<evidence type="ECO:0000256" key="4">
    <source>
        <dbReference type="ARBA" id="ARBA00022692"/>
    </source>
</evidence>
<feature type="transmembrane region" description="Helical" evidence="11">
    <location>
        <begin position="23"/>
        <end position="41"/>
    </location>
</feature>
<organism evidence="13 14">
    <name type="scientific">Acrocarpospora macrocephala</name>
    <dbReference type="NCBI Taxonomy" id="150177"/>
    <lineage>
        <taxon>Bacteria</taxon>
        <taxon>Bacillati</taxon>
        <taxon>Actinomycetota</taxon>
        <taxon>Actinomycetes</taxon>
        <taxon>Streptosporangiales</taxon>
        <taxon>Streptosporangiaceae</taxon>
        <taxon>Acrocarpospora</taxon>
    </lineage>
</organism>
<evidence type="ECO:0000256" key="6">
    <source>
        <dbReference type="ARBA" id="ARBA00022801"/>
    </source>
</evidence>
<name>A0A5M3WGC7_9ACTN</name>
<dbReference type="AlphaFoldDB" id="A0A5M3WGC7"/>
<evidence type="ECO:0000313" key="13">
    <source>
        <dbReference type="EMBL" id="GES08175.1"/>
    </source>
</evidence>
<evidence type="ECO:0000256" key="11">
    <source>
        <dbReference type="SAM" id="Phobius"/>
    </source>
</evidence>
<feature type="transmembrane region" description="Helical" evidence="11">
    <location>
        <begin position="203"/>
        <end position="224"/>
    </location>
</feature>
<keyword evidence="7" id="KW-0862">Zinc</keyword>
<protein>
    <recommendedName>
        <fullName evidence="12">Peptidase M48 domain-containing protein</fullName>
    </recommendedName>
</protein>
<feature type="transmembrane region" description="Helical" evidence="11">
    <location>
        <begin position="511"/>
        <end position="530"/>
    </location>
</feature>
<keyword evidence="8 11" id="KW-1133">Transmembrane helix</keyword>
<comment type="cofactor">
    <cofactor evidence="1">
        <name>Zn(2+)</name>
        <dbReference type="ChEBI" id="CHEBI:29105"/>
    </cofactor>
</comment>
<comment type="caution">
    <text evidence="13">The sequence shown here is derived from an EMBL/GenBank/DDBJ whole genome shotgun (WGS) entry which is preliminary data.</text>
</comment>
<evidence type="ECO:0000256" key="5">
    <source>
        <dbReference type="ARBA" id="ARBA00022723"/>
    </source>
</evidence>
<dbReference type="Pfam" id="PF01435">
    <property type="entry name" value="Peptidase_M48"/>
    <property type="match status" value="1"/>
</dbReference>
<dbReference type="GO" id="GO:0006508">
    <property type="term" value="P:proteolysis"/>
    <property type="evidence" value="ECO:0007669"/>
    <property type="project" value="UniProtKB-KW"/>
</dbReference>
<evidence type="ECO:0000259" key="12">
    <source>
        <dbReference type="Pfam" id="PF01435"/>
    </source>
</evidence>
<proteinExistence type="predicted"/>
<feature type="transmembrane region" description="Helical" evidence="11">
    <location>
        <begin position="466"/>
        <end position="484"/>
    </location>
</feature>
<dbReference type="EMBL" id="BLAE01000009">
    <property type="protein sequence ID" value="GES08175.1"/>
    <property type="molecule type" value="Genomic_DNA"/>
</dbReference>
<gene>
    <name evidence="13" type="ORF">Amac_017700</name>
</gene>
<accession>A0A5M3WGC7</accession>
<dbReference type="PANTHER" id="PTHR43221">
    <property type="entry name" value="PROTEASE HTPX"/>
    <property type="match status" value="1"/>
</dbReference>
<evidence type="ECO:0000256" key="2">
    <source>
        <dbReference type="ARBA" id="ARBA00022475"/>
    </source>
</evidence>
<feature type="transmembrane region" description="Helical" evidence="11">
    <location>
        <begin position="363"/>
        <end position="382"/>
    </location>
</feature>
<reference evidence="13 14" key="1">
    <citation type="submission" date="2019-10" db="EMBL/GenBank/DDBJ databases">
        <title>Whole genome shotgun sequence of Acrocarpospora macrocephala NBRC 16266.</title>
        <authorList>
            <person name="Ichikawa N."/>
            <person name="Kimura A."/>
            <person name="Kitahashi Y."/>
            <person name="Komaki H."/>
            <person name="Oguchi A."/>
        </authorList>
    </citation>
    <scope>NUCLEOTIDE SEQUENCE [LARGE SCALE GENOMIC DNA]</scope>
    <source>
        <strain evidence="13 14">NBRC 16266</strain>
    </source>
</reference>
<dbReference type="GO" id="GO:0004222">
    <property type="term" value="F:metalloendopeptidase activity"/>
    <property type="evidence" value="ECO:0007669"/>
    <property type="project" value="InterPro"/>
</dbReference>